<dbReference type="PANTHER" id="PTHR19370">
    <property type="entry name" value="NADH-CYTOCHROME B5 REDUCTASE"/>
    <property type="match status" value="1"/>
</dbReference>
<dbReference type="Pfam" id="PF00173">
    <property type="entry name" value="Cyt-b5"/>
    <property type="match status" value="1"/>
</dbReference>
<dbReference type="PROSITE" id="PS00191">
    <property type="entry name" value="CYTOCHROME_B5_1"/>
    <property type="match status" value="1"/>
</dbReference>
<proteinExistence type="inferred from homology"/>
<evidence type="ECO:0000256" key="14">
    <source>
        <dbReference type="ARBA" id="ARBA00023136"/>
    </source>
</evidence>
<evidence type="ECO:0000313" key="20">
    <source>
        <dbReference type="EMBL" id="KFX43725.1"/>
    </source>
</evidence>
<feature type="binding site" evidence="15">
    <location>
        <position position="297"/>
    </location>
    <ligand>
        <name>FAD</name>
        <dbReference type="ChEBI" id="CHEBI:57692"/>
    </ligand>
</feature>
<dbReference type="InterPro" id="IPR039261">
    <property type="entry name" value="FNR_nucleotide-bd"/>
</dbReference>
<keyword evidence="9 15" id="KW-0274">FAD</keyword>
<evidence type="ECO:0000256" key="13">
    <source>
        <dbReference type="ARBA" id="ARBA00023027"/>
    </source>
</evidence>
<evidence type="ECO:0000256" key="10">
    <source>
        <dbReference type="ARBA" id="ARBA00022989"/>
    </source>
</evidence>
<keyword evidence="6" id="KW-0812">Transmembrane</keyword>
<comment type="similarity">
    <text evidence="3">Belongs to the flavoprotein pyridine nucleotide cytochrome reductase family.</text>
</comment>
<accession>A0A093UUU4</accession>
<evidence type="ECO:0000256" key="6">
    <source>
        <dbReference type="ARBA" id="ARBA00022692"/>
    </source>
</evidence>
<dbReference type="HOGENOM" id="CLU_003827_0_1_1"/>
<keyword evidence="8" id="KW-1000">Mitochondrion outer membrane</keyword>
<dbReference type="PRINTS" id="PR00371">
    <property type="entry name" value="FPNCR"/>
</dbReference>
<dbReference type="Pfam" id="PF00175">
    <property type="entry name" value="NAD_binding_1"/>
    <property type="match status" value="1"/>
</dbReference>
<comment type="caution">
    <text evidence="20">The sequence shown here is derived from an EMBL/GenBank/DDBJ whole genome shotgun (WGS) entry which is preliminary data.</text>
</comment>
<feature type="binding site" evidence="15">
    <location>
        <position position="299"/>
    </location>
    <ligand>
        <name>FAD</name>
        <dbReference type="ChEBI" id="CHEBI:57692"/>
    </ligand>
</feature>
<dbReference type="PRINTS" id="PR00406">
    <property type="entry name" value="CYTB5RDTASE"/>
</dbReference>
<keyword evidence="10" id="KW-1133">Transmembrane helix</keyword>
<feature type="domain" description="Cytochrome b5 heme-binding" evidence="18">
    <location>
        <begin position="4"/>
        <end position="80"/>
    </location>
</feature>
<dbReference type="GO" id="GO:0005783">
    <property type="term" value="C:endoplasmic reticulum"/>
    <property type="evidence" value="ECO:0007669"/>
    <property type="project" value="TreeGrafter"/>
</dbReference>
<comment type="subcellular location">
    <subcellularLocation>
        <location evidence="2">Mitochondrion outer membrane</location>
        <topology evidence="2">Single-pass membrane protein</topology>
    </subcellularLocation>
</comment>
<comment type="cofactor">
    <cofactor evidence="1 15">
        <name>FAD</name>
        <dbReference type="ChEBI" id="CHEBI:57692"/>
    </cofactor>
</comment>
<keyword evidence="8" id="KW-0496">Mitochondrion</keyword>
<dbReference type="PRINTS" id="PR00363">
    <property type="entry name" value="CYTOCHROMEB5"/>
</dbReference>
<name>A0A093UUU4_TALMA</name>
<dbReference type="InterPro" id="IPR001199">
    <property type="entry name" value="Cyt_B5-like_heme/steroid-bd"/>
</dbReference>
<dbReference type="PROSITE" id="PS51384">
    <property type="entry name" value="FAD_FR"/>
    <property type="match status" value="1"/>
</dbReference>
<dbReference type="Gene3D" id="2.40.30.10">
    <property type="entry name" value="Translation factors"/>
    <property type="match status" value="1"/>
</dbReference>
<dbReference type="CDD" id="cd06183">
    <property type="entry name" value="cyt_b5_reduct_like"/>
    <property type="match status" value="1"/>
</dbReference>
<dbReference type="GO" id="GO:0046872">
    <property type="term" value="F:metal ion binding"/>
    <property type="evidence" value="ECO:0007669"/>
    <property type="project" value="UniProtKB-UniRule"/>
</dbReference>
<evidence type="ECO:0000256" key="1">
    <source>
        <dbReference type="ARBA" id="ARBA00001974"/>
    </source>
</evidence>
<dbReference type="SUPFAM" id="SSF55856">
    <property type="entry name" value="Cytochrome b5-like heme/steroid binding domain"/>
    <property type="match status" value="1"/>
</dbReference>
<dbReference type="GO" id="GO:0005741">
    <property type="term" value="C:mitochondrial outer membrane"/>
    <property type="evidence" value="ECO:0007669"/>
    <property type="project" value="UniProtKB-SubCell"/>
</dbReference>
<evidence type="ECO:0000256" key="12">
    <source>
        <dbReference type="ARBA" id="ARBA00023004"/>
    </source>
</evidence>
<dbReference type="PANTHER" id="PTHR19370:SF178">
    <property type="entry name" value="CYTOCHROME-B5 REDUCTASE"/>
    <property type="match status" value="1"/>
</dbReference>
<keyword evidence="14" id="KW-0472">Membrane</keyword>
<feature type="region of interest" description="Disordered" evidence="17">
    <location>
        <begin position="81"/>
        <end position="109"/>
    </location>
</feature>
<sequence>MSAIKEFTADEVAAHNTADDLWIIVHGEVYDVTKYIRDHPGGDDILVEIGGLDGSEEFDAAGHSDDAWDITRSLHVGTLKKDGNRKQKRSDTARLIQTTPTPAPVKEKPRGSSRAFITLSLGLSSACFGAWWYSKQFDIAALRTLPNMPTALNYATEWLKSAGALKRVGFGFTEGVLVTTAAFSVTMGLALQRLGYILQYYSSYKAHKQIPRLPVRNVLNGRGWLDPNVFQKLPLVKKEVLSADSYRYVFALPRKDMMVGLPIGQHVSIRGSVNGKMVQRSYTPVSNNSDRGVLELVIKCYPTGELTNGYLKQLEVGDRVEFRGPKGGIRYIPGMAEKIGMVAGGTGITPMYQLIRAICENPRDLTQVSLIYANRTESDILLRRELDGFARKYPGNLKIYYVLEQTPKEWTGGSGYVTKNMMEERLAAPSATTKVFLCGPPPMVDAVKKSLNTLGYGLPGASAKPGDKVLCF</sequence>
<keyword evidence="11" id="KW-0560">Oxidoreductase</keyword>
<keyword evidence="13" id="KW-0520">NAD</keyword>
<evidence type="ECO:0000256" key="16">
    <source>
        <dbReference type="RuleBase" id="RU362121"/>
    </source>
</evidence>
<dbReference type="PROSITE" id="PS50255">
    <property type="entry name" value="CYTOCHROME_B5_2"/>
    <property type="match status" value="1"/>
</dbReference>
<keyword evidence="12 16" id="KW-0408">Iron</keyword>
<feature type="binding site" evidence="15">
    <location>
        <position position="349"/>
    </location>
    <ligand>
        <name>FAD</name>
        <dbReference type="ChEBI" id="CHEBI:57692"/>
    </ligand>
</feature>
<keyword evidence="4 16" id="KW-0349">Heme</keyword>
<dbReference type="SMART" id="SM01117">
    <property type="entry name" value="Cyt-b5"/>
    <property type="match status" value="1"/>
</dbReference>
<feature type="binding site" evidence="15">
    <location>
        <position position="280"/>
    </location>
    <ligand>
        <name>FAD</name>
        <dbReference type="ChEBI" id="CHEBI:57692"/>
    </ligand>
</feature>
<dbReference type="SUPFAM" id="SSF52343">
    <property type="entry name" value="Ferredoxin reductase-like, C-terminal NADP-linked domain"/>
    <property type="match status" value="1"/>
</dbReference>
<dbReference type="AlphaFoldDB" id="A0A093UUU4"/>
<evidence type="ECO:0000256" key="15">
    <source>
        <dbReference type="PIRSR" id="PIRSR601834-1"/>
    </source>
</evidence>
<dbReference type="GO" id="GO:0016491">
    <property type="term" value="F:oxidoreductase activity"/>
    <property type="evidence" value="ECO:0007669"/>
    <property type="project" value="UniProtKB-KW"/>
</dbReference>
<dbReference type="InterPro" id="IPR036400">
    <property type="entry name" value="Cyt_B5-like_heme/steroid_sf"/>
</dbReference>
<dbReference type="InterPro" id="IPR008333">
    <property type="entry name" value="Cbr1-like_FAD-bd_dom"/>
</dbReference>
<gene>
    <name evidence="20" type="ORF">GQ26_0330610</name>
</gene>
<dbReference type="Gene3D" id="3.40.50.80">
    <property type="entry name" value="Nucleotide-binding domain of ferredoxin-NADP reductase (FNR) module"/>
    <property type="match status" value="1"/>
</dbReference>
<dbReference type="EMBL" id="JPOX01000033">
    <property type="protein sequence ID" value="KFX43725.1"/>
    <property type="molecule type" value="Genomic_DNA"/>
</dbReference>
<evidence type="ECO:0000256" key="17">
    <source>
        <dbReference type="SAM" id="MobiDB-lite"/>
    </source>
</evidence>
<dbReference type="InterPro" id="IPR001709">
    <property type="entry name" value="Flavoprot_Pyr_Nucl_cyt_Rdtase"/>
</dbReference>
<dbReference type="InterPro" id="IPR001834">
    <property type="entry name" value="CBR-like"/>
</dbReference>
<protein>
    <submittedName>
        <fullName evidence="20">NADH-cytochrome b5 reductase 1</fullName>
    </submittedName>
</protein>
<reference evidence="20" key="1">
    <citation type="journal article" date="2014" name="PLoS Genet.">
        <title>Signature Gene Expression Reveals Novel Clues to the Molecular Mechanisms of Dimorphic Transition in Penicillium marneffei.</title>
        <authorList>
            <person name="Yang E."/>
            <person name="Wang G."/>
            <person name="Cai J."/>
            <person name="Woo P.C."/>
            <person name="Lau S.K."/>
            <person name="Yuen K.-Y."/>
            <person name="Chow W.-N."/>
            <person name="Lin X."/>
        </authorList>
    </citation>
    <scope>NUCLEOTIDE SEQUENCE [LARGE SCALE GENOMIC DNA]</scope>
    <source>
        <strain evidence="20">PM1</strain>
    </source>
</reference>
<dbReference type="GO" id="GO:0020037">
    <property type="term" value="F:heme binding"/>
    <property type="evidence" value="ECO:0007669"/>
    <property type="project" value="UniProtKB-UniRule"/>
</dbReference>
<dbReference type="FunFam" id="3.40.50.80:FF:000019">
    <property type="entry name" value="NADH-cytochrome b5 reductase"/>
    <property type="match status" value="1"/>
</dbReference>
<keyword evidence="5 15" id="KW-0285">Flavoprotein</keyword>
<evidence type="ECO:0000256" key="2">
    <source>
        <dbReference type="ARBA" id="ARBA00004572"/>
    </source>
</evidence>
<dbReference type="SUPFAM" id="SSF63380">
    <property type="entry name" value="Riboflavin synthase domain-like"/>
    <property type="match status" value="1"/>
</dbReference>
<feature type="domain" description="FAD-binding FR-type" evidence="19">
    <location>
        <begin position="228"/>
        <end position="332"/>
    </location>
</feature>
<feature type="compositionally biased region" description="Basic and acidic residues" evidence="17">
    <location>
        <begin position="81"/>
        <end position="92"/>
    </location>
</feature>
<evidence type="ECO:0000256" key="3">
    <source>
        <dbReference type="ARBA" id="ARBA00006105"/>
    </source>
</evidence>
<feature type="binding site" evidence="15">
    <location>
        <position position="282"/>
    </location>
    <ligand>
        <name>FAD</name>
        <dbReference type="ChEBI" id="CHEBI:57692"/>
    </ligand>
</feature>
<dbReference type="Gene3D" id="3.10.120.10">
    <property type="entry name" value="Cytochrome b5-like heme/steroid binding domain"/>
    <property type="match status" value="1"/>
</dbReference>
<comment type="similarity">
    <text evidence="16">Belongs to the cytochrome b5 family.</text>
</comment>
<dbReference type="InterPro" id="IPR017938">
    <property type="entry name" value="Riboflavin_synthase-like_b-brl"/>
</dbReference>
<dbReference type="eggNOG" id="KOG0534">
    <property type="taxonomic scope" value="Eukaryota"/>
</dbReference>
<dbReference type="InterPro" id="IPR018506">
    <property type="entry name" value="Cyt_B5_heme-BS"/>
</dbReference>
<dbReference type="Pfam" id="PF00970">
    <property type="entry name" value="FAD_binding_6"/>
    <property type="match status" value="1"/>
</dbReference>
<evidence type="ECO:0000259" key="19">
    <source>
        <dbReference type="PROSITE" id="PS51384"/>
    </source>
</evidence>
<evidence type="ECO:0000256" key="11">
    <source>
        <dbReference type="ARBA" id="ARBA00023002"/>
    </source>
</evidence>
<evidence type="ECO:0000256" key="8">
    <source>
        <dbReference type="ARBA" id="ARBA00022787"/>
    </source>
</evidence>
<dbReference type="InterPro" id="IPR017927">
    <property type="entry name" value="FAD-bd_FR_type"/>
</dbReference>
<evidence type="ECO:0000259" key="18">
    <source>
        <dbReference type="PROSITE" id="PS50255"/>
    </source>
</evidence>
<evidence type="ECO:0000256" key="7">
    <source>
        <dbReference type="ARBA" id="ARBA00022723"/>
    </source>
</evidence>
<keyword evidence="7 16" id="KW-0479">Metal-binding</keyword>
<evidence type="ECO:0000256" key="9">
    <source>
        <dbReference type="ARBA" id="ARBA00022827"/>
    </source>
</evidence>
<evidence type="ECO:0000256" key="4">
    <source>
        <dbReference type="ARBA" id="ARBA00022617"/>
    </source>
</evidence>
<organism evidence="20">
    <name type="scientific">Talaromyces marneffei PM1</name>
    <dbReference type="NCBI Taxonomy" id="1077442"/>
    <lineage>
        <taxon>Eukaryota</taxon>
        <taxon>Fungi</taxon>
        <taxon>Dikarya</taxon>
        <taxon>Ascomycota</taxon>
        <taxon>Pezizomycotina</taxon>
        <taxon>Eurotiomycetes</taxon>
        <taxon>Eurotiomycetidae</taxon>
        <taxon>Eurotiales</taxon>
        <taxon>Trichocomaceae</taxon>
        <taxon>Talaromyces</taxon>
        <taxon>Talaromyces sect. Talaromyces</taxon>
    </lineage>
</organism>
<dbReference type="eggNOG" id="KOG0537">
    <property type="taxonomic scope" value="Eukaryota"/>
</dbReference>
<evidence type="ECO:0000256" key="5">
    <source>
        <dbReference type="ARBA" id="ARBA00022630"/>
    </source>
</evidence>
<dbReference type="InterPro" id="IPR001433">
    <property type="entry name" value="OxRdtase_FAD/NAD-bd"/>
</dbReference>